<accession>A0A248K2S3</accession>
<dbReference type="EMBL" id="CP022113">
    <property type="protein sequence ID" value="ASG25089.1"/>
    <property type="molecule type" value="Genomic_DNA"/>
</dbReference>
<protein>
    <submittedName>
        <fullName evidence="2">Uncharacterized protein</fullName>
    </submittedName>
</protein>
<evidence type="ECO:0000313" key="2">
    <source>
        <dbReference type="EMBL" id="ASG25089.1"/>
    </source>
</evidence>
<keyword evidence="1" id="KW-1133">Transmembrane helix</keyword>
<gene>
    <name evidence="2" type="ORF">Y958_29390</name>
</gene>
<keyword evidence="3" id="KW-1185">Reference proteome</keyword>
<keyword evidence="1" id="KW-0472">Membrane</keyword>
<dbReference type="KEGG" id="nao:Y958_29390"/>
<dbReference type="AlphaFoldDB" id="A0A248K2S3"/>
<reference evidence="2 3" key="1">
    <citation type="submission" date="2017-06" db="EMBL/GenBank/DDBJ databases">
        <title>Complete genome sequence of Nitrospirillum amazonense strain CBAmC, an endophytic nitrogen-fixing and plant growth-promoting bacterium, isolated from sugarcane.</title>
        <authorList>
            <person name="Schwab S."/>
            <person name="dos Santos Teixeira K.R."/>
            <person name="Simoes Araujo J.L."/>
            <person name="Soares Vidal M."/>
            <person name="Borges de Freitas H.R."/>
            <person name="Rivello Crivelaro A.L."/>
            <person name="Bueno de Camargo Nunes A."/>
            <person name="dos Santos C.M."/>
            <person name="Palmeira da Silva Rosa D."/>
            <person name="da Silva Padilha D."/>
            <person name="da Silva E."/>
            <person name="Araujo Terra L."/>
            <person name="Soares Mendes V."/>
            <person name="Farinelli L."/>
            <person name="Magalhaes Cruz L."/>
            <person name="Baldani J.I."/>
        </authorList>
    </citation>
    <scope>NUCLEOTIDE SEQUENCE [LARGE SCALE GENOMIC DNA]</scope>
    <source>
        <strain evidence="2 3">CBAmC</strain>
    </source>
</reference>
<proteinExistence type="predicted"/>
<name>A0A248K2S3_9PROT</name>
<dbReference type="Proteomes" id="UP000197153">
    <property type="component" value="Chromosome 4"/>
</dbReference>
<feature type="transmembrane region" description="Helical" evidence="1">
    <location>
        <begin position="23"/>
        <end position="43"/>
    </location>
</feature>
<evidence type="ECO:0000313" key="3">
    <source>
        <dbReference type="Proteomes" id="UP000197153"/>
    </source>
</evidence>
<keyword evidence="1" id="KW-0812">Transmembrane</keyword>
<evidence type="ECO:0000256" key="1">
    <source>
        <dbReference type="SAM" id="Phobius"/>
    </source>
</evidence>
<sequence>MFLSAVFVVSALACTILNQALIGYILLGIGIFLGVLSQAYQLLLPVGACSCPACSYRTAKELGLSVQRHAEAELHCTGLRARIFGLD</sequence>
<organism evidence="2 3">
    <name type="scientific">Nitrospirillum viridazoti CBAmc</name>
    <dbReference type="NCBI Taxonomy" id="1441467"/>
    <lineage>
        <taxon>Bacteria</taxon>
        <taxon>Pseudomonadati</taxon>
        <taxon>Pseudomonadota</taxon>
        <taxon>Alphaproteobacteria</taxon>
        <taxon>Rhodospirillales</taxon>
        <taxon>Azospirillaceae</taxon>
        <taxon>Nitrospirillum</taxon>
        <taxon>Nitrospirillum viridazoti</taxon>
    </lineage>
</organism>